<dbReference type="InterPro" id="IPR025140">
    <property type="entry name" value="Holin_2-3"/>
</dbReference>
<keyword evidence="3" id="KW-1185">Reference proteome</keyword>
<keyword evidence="1" id="KW-0812">Transmembrane</keyword>
<accession>I1YGE9</accession>
<proteinExistence type="predicted"/>
<keyword evidence="1" id="KW-1133">Transmembrane helix</keyword>
<dbReference type="eggNOG" id="ENOG5032ZT8">
    <property type="taxonomic scope" value="Bacteria"/>
</dbReference>
<feature type="transmembrane region" description="Helical" evidence="1">
    <location>
        <begin position="34"/>
        <end position="52"/>
    </location>
</feature>
<evidence type="ECO:0000256" key="1">
    <source>
        <dbReference type="SAM" id="Phobius"/>
    </source>
</evidence>
<gene>
    <name evidence="2" type="ordered locus">Q7C_823</name>
</gene>
<dbReference type="RefSeq" id="WP_014703413.1">
    <property type="nucleotide sequence ID" value="NC_017856.1"/>
</dbReference>
<dbReference type="Proteomes" id="UP000009145">
    <property type="component" value="Chromosome"/>
</dbReference>
<sequence>MLPFLALPRLSGWLVVALVLIVLIALISPTQLPVVLYKLSLVTFATVLAYWLDRTLFYYARPHQLFAEANGLHKDSQFYDSNQLRLQASLATLRRALIVLAVVLGMTLGL</sequence>
<evidence type="ECO:0000313" key="2">
    <source>
        <dbReference type="EMBL" id="AFJ01992.1"/>
    </source>
</evidence>
<feature type="transmembrane region" description="Helical" evidence="1">
    <location>
        <begin position="12"/>
        <end position="28"/>
    </location>
</feature>
<dbReference type="EMBL" id="CP003380">
    <property type="protein sequence ID" value="AFJ01992.1"/>
    <property type="molecule type" value="Genomic_DNA"/>
</dbReference>
<dbReference type="KEGG" id="mec:Q7C_823"/>
<dbReference type="OrthoDB" id="8688566at2"/>
<name>I1YGE9_METFJ</name>
<evidence type="ECO:0000313" key="3">
    <source>
        <dbReference type="Proteomes" id="UP000009145"/>
    </source>
</evidence>
<dbReference type="Pfam" id="PF13272">
    <property type="entry name" value="Holin_2-3"/>
    <property type="match status" value="1"/>
</dbReference>
<reference evidence="2 3" key="1">
    <citation type="journal article" date="2012" name="J. Bacteriol.">
        <title>Complete genome sequences of Methylophaga sp. strain JAM1 and Methylophaga sp. strain JAM7.</title>
        <authorList>
            <person name="Villeneuve C."/>
            <person name="Martineau C."/>
            <person name="Mauffrey F."/>
            <person name="Villemur R."/>
        </authorList>
    </citation>
    <scope>NUCLEOTIDE SEQUENCE [LARGE SCALE GENOMIC DNA]</scope>
    <source>
        <strain evidence="2 3">JAM7</strain>
    </source>
</reference>
<protein>
    <submittedName>
        <fullName evidence="2">Putative phage-like membrane protein</fullName>
    </submittedName>
</protein>
<dbReference type="PATRIC" id="fig|754477.3.peg.812"/>
<organism evidence="2 3">
    <name type="scientific">Methylophaga frappieri (strain ATCC BAA-2434 / DSM 25690 / JAM7)</name>
    <dbReference type="NCBI Taxonomy" id="754477"/>
    <lineage>
        <taxon>Bacteria</taxon>
        <taxon>Pseudomonadati</taxon>
        <taxon>Pseudomonadota</taxon>
        <taxon>Gammaproteobacteria</taxon>
        <taxon>Thiotrichales</taxon>
        <taxon>Piscirickettsiaceae</taxon>
        <taxon>Methylophaga</taxon>
    </lineage>
</organism>
<dbReference type="HOGENOM" id="CLU_133700_0_0_6"/>
<dbReference type="STRING" id="754477.Q7C_823"/>
<dbReference type="AlphaFoldDB" id="I1YGE9"/>
<keyword evidence="1" id="KW-0472">Membrane</keyword>